<feature type="non-terminal residue" evidence="1">
    <location>
        <position position="1"/>
    </location>
</feature>
<organism evidence="1 2">
    <name type="scientific">Menidia menidia</name>
    <name type="common">Atlantic silverside</name>
    <dbReference type="NCBI Taxonomy" id="238744"/>
    <lineage>
        <taxon>Eukaryota</taxon>
        <taxon>Metazoa</taxon>
        <taxon>Chordata</taxon>
        <taxon>Craniata</taxon>
        <taxon>Vertebrata</taxon>
        <taxon>Euteleostomi</taxon>
        <taxon>Actinopterygii</taxon>
        <taxon>Neopterygii</taxon>
        <taxon>Teleostei</taxon>
        <taxon>Neoteleostei</taxon>
        <taxon>Acanthomorphata</taxon>
        <taxon>Ovalentaria</taxon>
        <taxon>Atherinomorphae</taxon>
        <taxon>Atheriniformes</taxon>
        <taxon>Atherinopsidae</taxon>
        <taxon>Menidiinae</taxon>
        <taxon>Menidia</taxon>
    </lineage>
</organism>
<evidence type="ECO:0000313" key="2">
    <source>
        <dbReference type="Proteomes" id="UP000677803"/>
    </source>
</evidence>
<comment type="caution">
    <text evidence="1">The sequence shown here is derived from an EMBL/GenBank/DDBJ whole genome shotgun (WGS) entry which is preliminary data.</text>
</comment>
<dbReference type="AlphaFoldDB" id="A0A8S4AWS4"/>
<name>A0A8S4AWS4_9TELE</name>
<keyword evidence="2" id="KW-1185">Reference proteome</keyword>
<accession>A0A8S4AWS4</accession>
<sequence length="215" mass="23705">MDESVFPNSVKLIGLGLDNPIAVCTEEPEEIQVQVGGPEAQPELSVQQPELSGAAQEPQLSHAVQEAQVSGDVQEPQVMEHLRKQGPVINAWNCYAPEVEADALDCAAEREPFGVSVLVMSDILIVFVVGKFTDFQNQEQNAGLGSKLVHDHMSSSTFVGSTRTRECVLVILSAGMGQQRPILIRHQQTERECIQLGAHEKEHRKVQGFRRWICL</sequence>
<dbReference type="OrthoDB" id="10046327at2759"/>
<evidence type="ECO:0000313" key="1">
    <source>
        <dbReference type="EMBL" id="CAG5897227.1"/>
    </source>
</evidence>
<dbReference type="Proteomes" id="UP000677803">
    <property type="component" value="Unassembled WGS sequence"/>
</dbReference>
<gene>
    <name evidence="1" type="ORF">MMEN_LOCUS8285</name>
</gene>
<proteinExistence type="predicted"/>
<dbReference type="EMBL" id="CAJRST010008335">
    <property type="protein sequence ID" value="CAG5897227.1"/>
    <property type="molecule type" value="Genomic_DNA"/>
</dbReference>
<reference evidence="1" key="1">
    <citation type="submission" date="2021-05" db="EMBL/GenBank/DDBJ databases">
        <authorList>
            <person name="Tigano A."/>
        </authorList>
    </citation>
    <scope>NUCLEOTIDE SEQUENCE</scope>
</reference>
<protein>
    <submittedName>
        <fullName evidence="1">(Atlantic silverside) hypothetical protein</fullName>
    </submittedName>
</protein>